<name>A0A646QIQ5_9MYRI</name>
<dbReference type="PANTHER" id="PTHR11158">
    <property type="entry name" value="MSF1/PX19 RELATED"/>
    <property type="match status" value="1"/>
</dbReference>
<dbReference type="GO" id="GO:0005758">
    <property type="term" value="C:mitochondrial intermembrane space"/>
    <property type="evidence" value="ECO:0007669"/>
    <property type="project" value="InterPro"/>
</dbReference>
<proteinExistence type="predicted"/>
<protein>
    <submittedName>
        <fullName evidence="2">PRELI domain-containing protein 1, mitochondrial</fullName>
    </submittedName>
</protein>
<accession>A0A646QIQ5</accession>
<dbReference type="Pfam" id="PF04707">
    <property type="entry name" value="PRELI"/>
    <property type="match status" value="1"/>
</dbReference>
<sequence>MVKFYEGDFLFKFSWDQVARGFWSRYPNPYSQHVLTEDVLSREIRDKKLFSLRLLTKTNRIPKWGERFVSNRTVSIIEESVVDPVNKILMTHTKNIGYTKVMGVEEKCVYRESGENNKWTLVERKAWISSNLFGFARAVEVFGFERFRKNSQRAMLGFQYILEHMFTPDPIPDRGSGSLLDKSKIKETAKKATELAKARASPLVAACTPNNQNS</sequence>
<dbReference type="InterPro" id="IPR006797">
    <property type="entry name" value="PRELI/MSF1_dom"/>
</dbReference>
<reference evidence="2" key="1">
    <citation type="submission" date="2018-11" db="EMBL/GenBank/DDBJ databases">
        <title>Venom-gland transcriptomics and venom proteomics of the Florida green centipede (Hemiscolopendra marginata) reveal sex-based variation in a centipede venom.</title>
        <authorList>
            <person name="Nystrom G.S."/>
            <person name="Ward M.J."/>
            <person name="Ellsworth S.A."/>
            <person name="Rokyta D.R."/>
        </authorList>
    </citation>
    <scope>NUCLEOTIDE SEQUENCE</scope>
    <source>
        <tissue evidence="2">Venom gland</tissue>
    </source>
</reference>
<evidence type="ECO:0000259" key="1">
    <source>
        <dbReference type="PROSITE" id="PS50904"/>
    </source>
</evidence>
<feature type="domain" description="PRELI/MSF1" evidence="1">
    <location>
        <begin position="2"/>
        <end position="170"/>
    </location>
</feature>
<organism evidence="2">
    <name type="scientific">Hemiscolopendra marginata</name>
    <dbReference type="NCBI Taxonomy" id="943146"/>
    <lineage>
        <taxon>Eukaryota</taxon>
        <taxon>Metazoa</taxon>
        <taxon>Ecdysozoa</taxon>
        <taxon>Arthropoda</taxon>
        <taxon>Myriapoda</taxon>
        <taxon>Chilopoda</taxon>
        <taxon>Pleurostigmophora</taxon>
        <taxon>Scolopendromorpha</taxon>
        <taxon>Scolopendridae</taxon>
        <taxon>Hemiscolopendra</taxon>
    </lineage>
</organism>
<dbReference type="InterPro" id="IPR037365">
    <property type="entry name" value="Slowmo/Ups"/>
</dbReference>
<dbReference type="EMBL" id="GHBY01000273">
    <property type="protein sequence ID" value="MUP40450.1"/>
    <property type="molecule type" value="Transcribed_RNA"/>
</dbReference>
<evidence type="ECO:0000313" key="2">
    <source>
        <dbReference type="EMBL" id="MUP40450.1"/>
    </source>
</evidence>
<dbReference type="PROSITE" id="PS50904">
    <property type="entry name" value="PRELI_MSF1"/>
    <property type="match status" value="1"/>
</dbReference>
<dbReference type="AlphaFoldDB" id="A0A646QIQ5"/>